<reference evidence="1 2" key="1">
    <citation type="submission" date="2023-12" db="EMBL/GenBank/DDBJ databases">
        <title>N/s.</title>
        <authorList>
            <person name="Dale J."/>
        </authorList>
    </citation>
    <scope>NUCLEOTIDE SEQUENCE [LARGE SCALE GENOMIC DNA]</scope>
    <source>
        <strain evidence="1 2">2023EL-01226</strain>
    </source>
</reference>
<gene>
    <name evidence="1" type="ORF">U5E74_27315</name>
</gene>
<sequence>MATIPTQTHPLLSVPFNAATDFTLLASHCENFAETLIESPDPALKMALCGRINACLTLLQPTLLEPVPPHLVESLTVDTLPASSPQFGPECTELCSYCLALTQTLAGQGFSSETEKYLSWLLYDLINYFAAEMKAPRWLRTADGVKFIDGVEVKA</sequence>
<proteinExistence type="predicted"/>
<organism evidence="1 2">
    <name type="scientific">Raoultella planticola</name>
    <name type="common">Klebsiella planticola</name>
    <dbReference type="NCBI Taxonomy" id="575"/>
    <lineage>
        <taxon>Bacteria</taxon>
        <taxon>Pseudomonadati</taxon>
        <taxon>Pseudomonadota</taxon>
        <taxon>Gammaproteobacteria</taxon>
        <taxon>Enterobacterales</taxon>
        <taxon>Enterobacteriaceae</taxon>
        <taxon>Klebsiella/Raoultella group</taxon>
        <taxon>Raoultella</taxon>
    </lineage>
</organism>
<protein>
    <submittedName>
        <fullName evidence="1">Uncharacterized protein</fullName>
    </submittedName>
</protein>
<evidence type="ECO:0000313" key="2">
    <source>
        <dbReference type="Proteomes" id="UP001293169"/>
    </source>
</evidence>
<dbReference type="Proteomes" id="UP001293169">
    <property type="component" value="Unassembled WGS sequence"/>
</dbReference>
<dbReference type="EMBL" id="JAXUDK010000030">
    <property type="protein sequence ID" value="MDZ7469310.1"/>
    <property type="molecule type" value="Genomic_DNA"/>
</dbReference>
<evidence type="ECO:0000313" key="1">
    <source>
        <dbReference type="EMBL" id="MDZ7469310.1"/>
    </source>
</evidence>
<dbReference type="RefSeq" id="WP_133960012.1">
    <property type="nucleotide sequence ID" value="NZ_JAUBKU010000082.1"/>
</dbReference>
<name>A0ABU5MBH2_RAOPL</name>
<keyword evidence="2" id="KW-1185">Reference proteome</keyword>
<accession>A0ABU5MBH2</accession>
<comment type="caution">
    <text evidence="1">The sequence shown here is derived from an EMBL/GenBank/DDBJ whole genome shotgun (WGS) entry which is preliminary data.</text>
</comment>